<organism evidence="1 2">
    <name type="scientific">Akkermansia muciniphila</name>
    <dbReference type="NCBI Taxonomy" id="239935"/>
    <lineage>
        <taxon>Bacteria</taxon>
        <taxon>Pseudomonadati</taxon>
        <taxon>Verrucomicrobiota</taxon>
        <taxon>Verrucomicrobiia</taxon>
        <taxon>Verrucomicrobiales</taxon>
        <taxon>Akkermansiaceae</taxon>
        <taxon>Akkermansia</taxon>
    </lineage>
</organism>
<gene>
    <name evidence="1" type="ORF">CXU22_03415</name>
</gene>
<accession>A0A2N8HEZ7</accession>
<name>A0A2N8HEZ7_9BACT</name>
<evidence type="ECO:0000313" key="1">
    <source>
        <dbReference type="EMBL" id="PNC18857.1"/>
    </source>
</evidence>
<protein>
    <submittedName>
        <fullName evidence="1">Uncharacterized protein</fullName>
    </submittedName>
</protein>
<evidence type="ECO:0000313" key="2">
    <source>
        <dbReference type="Proteomes" id="UP000236000"/>
    </source>
</evidence>
<sequence length="74" mass="8748">MVPHCKAERDFSIYFFLSHHPLLQFAQSSYTEDTQEDMDALAEGFSNAIEENDAKLDKEEYQRLLEEEARNMWS</sequence>
<comment type="caution">
    <text evidence="1">The sequence shown here is derived from an EMBL/GenBank/DDBJ whole genome shotgun (WGS) entry which is preliminary data.</text>
</comment>
<dbReference type="EMBL" id="PJKA01000006">
    <property type="protein sequence ID" value="PNC18857.1"/>
    <property type="molecule type" value="Genomic_DNA"/>
</dbReference>
<reference evidence="1 2" key="1">
    <citation type="journal article" date="2017" name="BMC Genomics">
        <title>Genome sequencing of 39 Akkermansia muciniphila isolates reveals its population structure, genomic and functional diverisity, and global distribution in mammalian gut microbiotas.</title>
        <authorList>
            <person name="Guo X."/>
            <person name="Li S."/>
            <person name="Zhang J."/>
            <person name="Wu F."/>
            <person name="Li X."/>
            <person name="Wu D."/>
            <person name="Zhang M."/>
            <person name="Ou Z."/>
            <person name="Jie Z."/>
            <person name="Yan Q."/>
            <person name="Li P."/>
            <person name="Yi J."/>
            <person name="Peng Y."/>
        </authorList>
    </citation>
    <scope>NUCLEOTIDE SEQUENCE [LARGE SCALE GENOMIC DNA]</scope>
    <source>
        <strain evidence="1 2">GP24</strain>
    </source>
</reference>
<dbReference type="Proteomes" id="UP000236000">
    <property type="component" value="Unassembled WGS sequence"/>
</dbReference>
<dbReference type="AlphaFoldDB" id="A0A2N8HEZ7"/>
<proteinExistence type="predicted"/>